<sequence length="219" mass="24948">MIELLYLRDSYLKEFDACVLEILENSVVLDKTAFYFQSGGQPCDYGILKTESGVERKVLEVVKKQGKVLHKLESIGGLQVGEKVHGVIDWERRYWFMRMHSTAHIIAGVIFKETGNMITGNQLGNPESRVDFDTENYSPEFFKSIESKTNEVIAQNLKQAISFKSREEALKIPELFRLKDVLPKEIPEFRIVSIGDFDVQADGGTLVQNTREIGRVKIT</sequence>
<dbReference type="PROSITE" id="PS50860">
    <property type="entry name" value="AA_TRNA_LIGASE_II_ALA"/>
    <property type="match status" value="1"/>
</dbReference>
<dbReference type="Proteomes" id="UP000527315">
    <property type="component" value="Unassembled WGS sequence"/>
</dbReference>
<dbReference type="GO" id="GO:0002161">
    <property type="term" value="F:aminoacyl-tRNA deacylase activity"/>
    <property type="evidence" value="ECO:0007669"/>
    <property type="project" value="UniProtKB-ARBA"/>
</dbReference>
<dbReference type="Pfam" id="PF01411">
    <property type="entry name" value="tRNA-synt_2c"/>
    <property type="match status" value="1"/>
</dbReference>
<comment type="cofactor">
    <cofactor evidence="1">
        <name>Zn(2+)</name>
        <dbReference type="ChEBI" id="CHEBI:29105"/>
    </cofactor>
</comment>
<dbReference type="InterPro" id="IPR018163">
    <property type="entry name" value="Thr/Ala-tRNA-synth_IIc_edit"/>
</dbReference>
<evidence type="ECO:0000313" key="6">
    <source>
        <dbReference type="EMBL" id="HIH33393.1"/>
    </source>
</evidence>
<dbReference type="InterPro" id="IPR051335">
    <property type="entry name" value="Alanyl-tRNA_Editing_Enzymes"/>
</dbReference>
<gene>
    <name evidence="6" type="ORF">HA227_04030</name>
</gene>
<evidence type="ECO:0000256" key="1">
    <source>
        <dbReference type="ARBA" id="ARBA00001947"/>
    </source>
</evidence>
<dbReference type="SUPFAM" id="SSF55186">
    <property type="entry name" value="ThrRS/AlaRS common domain"/>
    <property type="match status" value="1"/>
</dbReference>
<dbReference type="AlphaFoldDB" id="A0A7J4KTR5"/>
<comment type="caution">
    <text evidence="6">The sequence shown here is derived from an EMBL/GenBank/DDBJ whole genome shotgun (WGS) entry which is preliminary data.</text>
</comment>
<dbReference type="GO" id="GO:0006419">
    <property type="term" value="P:alanyl-tRNA aminoacylation"/>
    <property type="evidence" value="ECO:0007669"/>
    <property type="project" value="InterPro"/>
</dbReference>
<dbReference type="InterPro" id="IPR009000">
    <property type="entry name" value="Transl_B-barrel_sf"/>
</dbReference>
<organism evidence="6 7">
    <name type="scientific">Candidatus Iainarchaeum sp</name>
    <dbReference type="NCBI Taxonomy" id="3101447"/>
    <lineage>
        <taxon>Archaea</taxon>
        <taxon>Candidatus Iainarchaeota</taxon>
        <taxon>Candidatus Iainarchaeia</taxon>
        <taxon>Candidatus Iainarchaeales</taxon>
        <taxon>Candidatus Iainarchaeaceae</taxon>
        <taxon>Candidatus Iainarchaeum</taxon>
    </lineage>
</organism>
<name>A0A7J4KTR5_9ARCH</name>
<dbReference type="Pfam" id="PF07973">
    <property type="entry name" value="tRNA_SAD"/>
    <property type="match status" value="1"/>
</dbReference>
<dbReference type="GO" id="GO:0005524">
    <property type="term" value="F:ATP binding"/>
    <property type="evidence" value="ECO:0007669"/>
    <property type="project" value="InterPro"/>
</dbReference>
<evidence type="ECO:0000259" key="5">
    <source>
        <dbReference type="PROSITE" id="PS50860"/>
    </source>
</evidence>
<comment type="subcellular location">
    <subcellularLocation>
        <location evidence="2">Cytoplasm</location>
    </subcellularLocation>
</comment>
<dbReference type="Gene3D" id="3.30.980.10">
    <property type="entry name" value="Threonyl-trna Synthetase, Chain A, domain 2"/>
    <property type="match status" value="1"/>
</dbReference>
<evidence type="ECO:0000313" key="7">
    <source>
        <dbReference type="Proteomes" id="UP000527315"/>
    </source>
</evidence>
<feature type="non-terminal residue" evidence="6">
    <location>
        <position position="219"/>
    </location>
</feature>
<dbReference type="GO" id="GO:0004813">
    <property type="term" value="F:alanine-tRNA ligase activity"/>
    <property type="evidence" value="ECO:0007669"/>
    <property type="project" value="InterPro"/>
</dbReference>
<protein>
    <submittedName>
        <fullName evidence="6">Alanyl-tRNA editing protein</fullName>
    </submittedName>
</protein>
<dbReference type="GO" id="GO:0005737">
    <property type="term" value="C:cytoplasm"/>
    <property type="evidence" value="ECO:0007669"/>
    <property type="project" value="UniProtKB-SubCell"/>
</dbReference>
<dbReference type="GO" id="GO:0046872">
    <property type="term" value="F:metal ion binding"/>
    <property type="evidence" value="ECO:0007669"/>
    <property type="project" value="UniProtKB-KW"/>
</dbReference>
<dbReference type="Gene3D" id="2.40.30.130">
    <property type="match status" value="1"/>
</dbReference>
<evidence type="ECO:0000256" key="2">
    <source>
        <dbReference type="ARBA" id="ARBA00004496"/>
    </source>
</evidence>
<dbReference type="EMBL" id="DUFJ01000089">
    <property type="protein sequence ID" value="HIH33393.1"/>
    <property type="molecule type" value="Genomic_DNA"/>
</dbReference>
<dbReference type="PANTHER" id="PTHR43462:SF1">
    <property type="entry name" value="ALANYL-TRNA EDITING PROTEIN AARSD1"/>
    <property type="match status" value="1"/>
</dbReference>
<keyword evidence="3" id="KW-0479">Metal-binding</keyword>
<dbReference type="InterPro" id="IPR018164">
    <property type="entry name" value="Ala-tRNA-synth_IIc_N"/>
</dbReference>
<proteinExistence type="predicted"/>
<keyword evidence="4" id="KW-0862">Zinc</keyword>
<dbReference type="InterPro" id="IPR018165">
    <property type="entry name" value="Ala-tRNA-synth_IIc_core"/>
</dbReference>
<dbReference type="GO" id="GO:0003676">
    <property type="term" value="F:nucleic acid binding"/>
    <property type="evidence" value="ECO:0007669"/>
    <property type="project" value="InterPro"/>
</dbReference>
<dbReference type="SUPFAM" id="SSF50447">
    <property type="entry name" value="Translation proteins"/>
    <property type="match status" value="1"/>
</dbReference>
<dbReference type="PANTHER" id="PTHR43462">
    <property type="entry name" value="ALANYL-TRNA EDITING PROTEIN"/>
    <property type="match status" value="1"/>
</dbReference>
<evidence type="ECO:0000256" key="3">
    <source>
        <dbReference type="ARBA" id="ARBA00022723"/>
    </source>
</evidence>
<feature type="domain" description="Alanyl-transfer RNA synthetases family profile" evidence="5">
    <location>
        <begin position="1"/>
        <end position="219"/>
    </location>
</feature>
<evidence type="ECO:0000256" key="4">
    <source>
        <dbReference type="ARBA" id="ARBA00022833"/>
    </source>
</evidence>
<reference evidence="7" key="1">
    <citation type="journal article" date="2020" name="bioRxiv">
        <title>A rank-normalized archaeal taxonomy based on genome phylogeny resolves widespread incomplete and uneven classifications.</title>
        <authorList>
            <person name="Rinke C."/>
            <person name="Chuvochina M."/>
            <person name="Mussig A.J."/>
            <person name="Chaumeil P.-A."/>
            <person name="Waite D.W."/>
            <person name="Whitman W.B."/>
            <person name="Parks D.H."/>
            <person name="Hugenholtz P."/>
        </authorList>
    </citation>
    <scope>NUCLEOTIDE SEQUENCE [LARGE SCALE GENOMIC DNA]</scope>
</reference>
<accession>A0A7J4KTR5</accession>
<dbReference type="InterPro" id="IPR012947">
    <property type="entry name" value="tRNA_SAD"/>
</dbReference>